<protein>
    <submittedName>
        <fullName evidence="2">Uncharacterized protein</fullName>
    </submittedName>
</protein>
<keyword evidence="3" id="KW-1185">Reference proteome</keyword>
<evidence type="ECO:0000256" key="1">
    <source>
        <dbReference type="SAM" id="MobiDB-lite"/>
    </source>
</evidence>
<evidence type="ECO:0000313" key="3">
    <source>
        <dbReference type="Proteomes" id="UP000297245"/>
    </source>
</evidence>
<name>A0A4S8KQ94_DENBC</name>
<gene>
    <name evidence="2" type="ORF">K435DRAFT_877465</name>
</gene>
<feature type="region of interest" description="Disordered" evidence="1">
    <location>
        <begin position="112"/>
        <end position="147"/>
    </location>
</feature>
<evidence type="ECO:0000313" key="2">
    <source>
        <dbReference type="EMBL" id="THU77741.1"/>
    </source>
</evidence>
<sequence>MRSGLGEPIAIRTTASNSSSTDTRKEQRTTTDDKTPTFQRQTLHGVFEIQQIVHGLLALPSIDSALYGLSHSPSSTIPNVLSCSSLTGIHRAKLLTTAMSFLVAYTSLARTAPNHGKGKGKGKGENYEERHKAPFKDPSFPDSDEVV</sequence>
<proteinExistence type="predicted"/>
<dbReference type="EMBL" id="ML180351">
    <property type="protein sequence ID" value="THU77741.1"/>
    <property type="molecule type" value="Genomic_DNA"/>
</dbReference>
<feature type="region of interest" description="Disordered" evidence="1">
    <location>
        <begin position="1"/>
        <end position="36"/>
    </location>
</feature>
<dbReference type="Proteomes" id="UP000297245">
    <property type="component" value="Unassembled WGS sequence"/>
</dbReference>
<feature type="compositionally biased region" description="Basic and acidic residues" evidence="1">
    <location>
        <begin position="22"/>
        <end position="35"/>
    </location>
</feature>
<feature type="compositionally biased region" description="Basic and acidic residues" evidence="1">
    <location>
        <begin position="122"/>
        <end position="135"/>
    </location>
</feature>
<accession>A0A4S8KQ94</accession>
<reference evidence="2 3" key="1">
    <citation type="journal article" date="2019" name="Nat. Ecol. Evol.">
        <title>Megaphylogeny resolves global patterns of mushroom evolution.</title>
        <authorList>
            <person name="Varga T."/>
            <person name="Krizsan K."/>
            <person name="Foldi C."/>
            <person name="Dima B."/>
            <person name="Sanchez-Garcia M."/>
            <person name="Sanchez-Ramirez S."/>
            <person name="Szollosi G.J."/>
            <person name="Szarkandi J.G."/>
            <person name="Papp V."/>
            <person name="Albert L."/>
            <person name="Andreopoulos W."/>
            <person name="Angelini C."/>
            <person name="Antonin V."/>
            <person name="Barry K.W."/>
            <person name="Bougher N.L."/>
            <person name="Buchanan P."/>
            <person name="Buyck B."/>
            <person name="Bense V."/>
            <person name="Catcheside P."/>
            <person name="Chovatia M."/>
            <person name="Cooper J."/>
            <person name="Damon W."/>
            <person name="Desjardin D."/>
            <person name="Finy P."/>
            <person name="Geml J."/>
            <person name="Haridas S."/>
            <person name="Hughes K."/>
            <person name="Justo A."/>
            <person name="Karasinski D."/>
            <person name="Kautmanova I."/>
            <person name="Kiss B."/>
            <person name="Kocsube S."/>
            <person name="Kotiranta H."/>
            <person name="LaButti K.M."/>
            <person name="Lechner B.E."/>
            <person name="Liimatainen K."/>
            <person name="Lipzen A."/>
            <person name="Lukacs Z."/>
            <person name="Mihaltcheva S."/>
            <person name="Morgado L.N."/>
            <person name="Niskanen T."/>
            <person name="Noordeloos M.E."/>
            <person name="Ohm R.A."/>
            <person name="Ortiz-Santana B."/>
            <person name="Ovrebo C."/>
            <person name="Racz N."/>
            <person name="Riley R."/>
            <person name="Savchenko A."/>
            <person name="Shiryaev A."/>
            <person name="Soop K."/>
            <person name="Spirin V."/>
            <person name="Szebenyi C."/>
            <person name="Tomsovsky M."/>
            <person name="Tulloss R.E."/>
            <person name="Uehling J."/>
            <person name="Grigoriev I.V."/>
            <person name="Vagvolgyi C."/>
            <person name="Papp T."/>
            <person name="Martin F.M."/>
            <person name="Miettinen O."/>
            <person name="Hibbett D.S."/>
            <person name="Nagy L.G."/>
        </authorList>
    </citation>
    <scope>NUCLEOTIDE SEQUENCE [LARGE SCALE GENOMIC DNA]</scope>
    <source>
        <strain evidence="2 3">CBS 962.96</strain>
    </source>
</reference>
<organism evidence="2 3">
    <name type="scientific">Dendrothele bispora (strain CBS 962.96)</name>
    <dbReference type="NCBI Taxonomy" id="1314807"/>
    <lineage>
        <taxon>Eukaryota</taxon>
        <taxon>Fungi</taxon>
        <taxon>Dikarya</taxon>
        <taxon>Basidiomycota</taxon>
        <taxon>Agaricomycotina</taxon>
        <taxon>Agaricomycetes</taxon>
        <taxon>Agaricomycetidae</taxon>
        <taxon>Agaricales</taxon>
        <taxon>Agaricales incertae sedis</taxon>
        <taxon>Dendrothele</taxon>
    </lineage>
</organism>
<dbReference type="AlphaFoldDB" id="A0A4S8KQ94"/>